<organism evidence="1 2">
    <name type="scientific">Ciona intestinalis</name>
    <name type="common">Transparent sea squirt</name>
    <name type="synonym">Ascidia intestinalis</name>
    <dbReference type="NCBI Taxonomy" id="7719"/>
    <lineage>
        <taxon>Eukaryota</taxon>
        <taxon>Metazoa</taxon>
        <taxon>Chordata</taxon>
        <taxon>Tunicata</taxon>
        <taxon>Ascidiacea</taxon>
        <taxon>Phlebobranchia</taxon>
        <taxon>Cionidae</taxon>
        <taxon>Ciona</taxon>
    </lineage>
</organism>
<dbReference type="AlphaFoldDB" id="H2XQZ8"/>
<keyword evidence="2" id="KW-1185">Reference proteome</keyword>
<name>H2XQZ8_CIOIN</name>
<reference evidence="1" key="3">
    <citation type="submission" date="2025-09" db="UniProtKB">
        <authorList>
            <consortium name="Ensembl"/>
        </authorList>
    </citation>
    <scope>IDENTIFICATION</scope>
</reference>
<sequence>MTVESSSTSTPLFIVILGVSSSTGIIKIEIISDTSCSPSDTDISNLSSVVSVSSCWYIMSVPVATSARLKLLISTGSSPTFCI</sequence>
<dbReference type="HOGENOM" id="CLU_2541894_0_0_1"/>
<dbReference type="InParanoid" id="H2XQZ8"/>
<reference evidence="2" key="1">
    <citation type="journal article" date="2002" name="Science">
        <title>The draft genome of Ciona intestinalis: insights into chordate and vertebrate origins.</title>
        <authorList>
            <person name="Dehal P."/>
            <person name="Satou Y."/>
            <person name="Campbell R.K."/>
            <person name="Chapman J."/>
            <person name="Degnan B."/>
            <person name="De Tomaso A."/>
            <person name="Davidson B."/>
            <person name="Di Gregorio A."/>
            <person name="Gelpke M."/>
            <person name="Goodstein D.M."/>
            <person name="Harafuji N."/>
            <person name="Hastings K.E."/>
            <person name="Ho I."/>
            <person name="Hotta K."/>
            <person name="Huang W."/>
            <person name="Kawashima T."/>
            <person name="Lemaire P."/>
            <person name="Martinez D."/>
            <person name="Meinertzhagen I.A."/>
            <person name="Necula S."/>
            <person name="Nonaka M."/>
            <person name="Putnam N."/>
            <person name="Rash S."/>
            <person name="Saiga H."/>
            <person name="Satake M."/>
            <person name="Terry A."/>
            <person name="Yamada L."/>
            <person name="Wang H.G."/>
            <person name="Awazu S."/>
            <person name="Azumi K."/>
            <person name="Boore J."/>
            <person name="Branno M."/>
            <person name="Chin-Bow S."/>
            <person name="DeSantis R."/>
            <person name="Doyle S."/>
            <person name="Francino P."/>
            <person name="Keys D.N."/>
            <person name="Haga S."/>
            <person name="Hayashi H."/>
            <person name="Hino K."/>
            <person name="Imai K.S."/>
            <person name="Inaba K."/>
            <person name="Kano S."/>
            <person name="Kobayashi K."/>
            <person name="Kobayashi M."/>
            <person name="Lee B.I."/>
            <person name="Makabe K.W."/>
            <person name="Manohar C."/>
            <person name="Matassi G."/>
            <person name="Medina M."/>
            <person name="Mochizuki Y."/>
            <person name="Mount S."/>
            <person name="Morishita T."/>
            <person name="Miura S."/>
            <person name="Nakayama A."/>
            <person name="Nishizaka S."/>
            <person name="Nomoto H."/>
            <person name="Ohta F."/>
            <person name="Oishi K."/>
            <person name="Rigoutsos I."/>
            <person name="Sano M."/>
            <person name="Sasaki A."/>
            <person name="Sasakura Y."/>
            <person name="Shoguchi E."/>
            <person name="Shin-i T."/>
            <person name="Spagnuolo A."/>
            <person name="Stainier D."/>
            <person name="Suzuki M.M."/>
            <person name="Tassy O."/>
            <person name="Takatori N."/>
            <person name="Tokuoka M."/>
            <person name="Yagi K."/>
            <person name="Yoshizaki F."/>
            <person name="Wada S."/>
            <person name="Zhang C."/>
            <person name="Hyatt P.D."/>
            <person name="Larimer F."/>
            <person name="Detter C."/>
            <person name="Doggett N."/>
            <person name="Glavina T."/>
            <person name="Hawkins T."/>
            <person name="Richardson P."/>
            <person name="Lucas S."/>
            <person name="Kohara Y."/>
            <person name="Levine M."/>
            <person name="Satoh N."/>
            <person name="Rokhsar D.S."/>
        </authorList>
    </citation>
    <scope>NUCLEOTIDE SEQUENCE [LARGE SCALE GENOMIC DNA]</scope>
</reference>
<protein>
    <submittedName>
        <fullName evidence="1">Uncharacterized protein</fullName>
    </submittedName>
</protein>
<evidence type="ECO:0000313" key="1">
    <source>
        <dbReference type="Ensembl" id="ENSCINP00000032082.1"/>
    </source>
</evidence>
<dbReference type="Proteomes" id="UP000008144">
    <property type="component" value="Unassembled WGS sequence"/>
</dbReference>
<accession>H2XQZ8</accession>
<evidence type="ECO:0000313" key="2">
    <source>
        <dbReference type="Proteomes" id="UP000008144"/>
    </source>
</evidence>
<proteinExistence type="predicted"/>
<reference evidence="1" key="2">
    <citation type="submission" date="2025-08" db="UniProtKB">
        <authorList>
            <consortium name="Ensembl"/>
        </authorList>
    </citation>
    <scope>IDENTIFICATION</scope>
</reference>
<dbReference type="Ensembl" id="ENSCINT00000030654.1">
    <property type="protein sequence ID" value="ENSCINP00000032082.1"/>
    <property type="gene ID" value="ENSCING00000023605.1"/>
</dbReference>